<dbReference type="KEGG" id="tsy:THSYN_21435"/>
<feature type="domain" description="Dinitrogenase iron-molybdenum cofactor biosynthesis" evidence="3">
    <location>
        <begin position="33"/>
        <end position="125"/>
    </location>
</feature>
<evidence type="ECO:0000256" key="2">
    <source>
        <dbReference type="ARBA" id="ARBA00023231"/>
    </source>
</evidence>
<protein>
    <submittedName>
        <fullName evidence="4">Nitrogen fixation protein NifX</fullName>
    </submittedName>
</protein>
<dbReference type="Pfam" id="PF02579">
    <property type="entry name" value="Nitro_FeMo-Co"/>
    <property type="match status" value="1"/>
</dbReference>
<name>A0A2K8UCC6_9GAMM</name>
<dbReference type="InterPro" id="IPR051840">
    <property type="entry name" value="NifX/NifY_domain"/>
</dbReference>
<dbReference type="Proteomes" id="UP000232638">
    <property type="component" value="Chromosome"/>
</dbReference>
<evidence type="ECO:0000313" key="4">
    <source>
        <dbReference type="EMBL" id="AUB83252.1"/>
    </source>
</evidence>
<dbReference type="OrthoDB" id="9797941at2"/>
<organism evidence="4 5">
    <name type="scientific">Candidatus Thiodictyon syntrophicum</name>
    <dbReference type="NCBI Taxonomy" id="1166950"/>
    <lineage>
        <taxon>Bacteria</taxon>
        <taxon>Pseudomonadati</taxon>
        <taxon>Pseudomonadota</taxon>
        <taxon>Gammaproteobacteria</taxon>
        <taxon>Chromatiales</taxon>
        <taxon>Chromatiaceae</taxon>
        <taxon>Thiodictyon</taxon>
    </lineage>
</organism>
<dbReference type="InterPro" id="IPR003731">
    <property type="entry name" value="Di-Nase_FeMo-co_biosynth"/>
</dbReference>
<dbReference type="InterPro" id="IPR034169">
    <property type="entry name" value="NifX-like"/>
</dbReference>
<dbReference type="PANTHER" id="PTHR33937:SF1">
    <property type="entry name" value="IRON-MOLIBDENUM COFACTOR PROCESSING PROTEIN"/>
    <property type="match status" value="1"/>
</dbReference>
<dbReference type="PANTHER" id="PTHR33937">
    <property type="entry name" value="IRON-MOLYBDENUM PROTEIN-RELATED-RELATED"/>
    <property type="match status" value="1"/>
</dbReference>
<keyword evidence="5" id="KW-1185">Reference proteome</keyword>
<dbReference type="EMBL" id="CP020370">
    <property type="protein sequence ID" value="AUB83252.1"/>
    <property type="molecule type" value="Genomic_DNA"/>
</dbReference>
<reference evidence="4 5" key="1">
    <citation type="submission" date="2017-03" db="EMBL/GenBank/DDBJ databases">
        <title>Complete genome sequence of Candidatus 'Thiodictyon syntrophicum' sp. nov. strain Cad16T, a photolithoautotroph purple sulfur bacterium isolated from an alpine meromictic lake.</title>
        <authorList>
            <person name="Luedin S.M."/>
            <person name="Pothier J.F."/>
            <person name="Danza F."/>
            <person name="Storelli N."/>
            <person name="Wittwer M."/>
            <person name="Tonolla M."/>
        </authorList>
    </citation>
    <scope>NUCLEOTIDE SEQUENCE [LARGE SCALE GENOMIC DNA]</scope>
    <source>
        <strain evidence="4 5">Cad16T</strain>
    </source>
</reference>
<evidence type="ECO:0000313" key="5">
    <source>
        <dbReference type="Proteomes" id="UP000232638"/>
    </source>
</evidence>
<dbReference type="CDD" id="cd00853">
    <property type="entry name" value="NifX"/>
    <property type="match status" value="1"/>
</dbReference>
<evidence type="ECO:0000256" key="1">
    <source>
        <dbReference type="ARBA" id="ARBA00010285"/>
    </source>
</evidence>
<dbReference type="InterPro" id="IPR036105">
    <property type="entry name" value="DiNase_FeMo-co_biosyn_sf"/>
</dbReference>
<dbReference type="AlphaFoldDB" id="A0A2K8UCC6"/>
<gene>
    <name evidence="4" type="ORF">THSYN_21435</name>
</gene>
<accession>A0A2K8UCC6</accession>
<dbReference type="RefSeq" id="WP_100920942.1">
    <property type="nucleotide sequence ID" value="NZ_CP020370.1"/>
</dbReference>
<keyword evidence="2" id="KW-0535">Nitrogen fixation</keyword>
<evidence type="ECO:0000259" key="3">
    <source>
        <dbReference type="Pfam" id="PF02579"/>
    </source>
</evidence>
<sequence length="161" mass="17428">MTLERRLKVMNFGADTMGSETAVRVAFATGDMRHVDQHFGAAESFAIYAIDPERSRLEEVTQFGRLDMDGNEDKLTAKIAALAGCIAVYCQAVGASAVNQLRAQGVQPIKVTAGTPIADLIGALQEELRAGPSAWLARALEARQPRDGQRFDAMESEGWSE</sequence>
<proteinExistence type="inferred from homology"/>
<dbReference type="SUPFAM" id="SSF53146">
    <property type="entry name" value="Nitrogenase accessory factor-like"/>
    <property type="match status" value="1"/>
</dbReference>
<comment type="similarity">
    <text evidence="1">Belongs to the NifX/NifY family.</text>
</comment>
<dbReference type="Gene3D" id="3.30.420.130">
    <property type="entry name" value="Dinitrogenase iron-molybdenum cofactor biosynthesis domain"/>
    <property type="match status" value="1"/>
</dbReference>